<keyword evidence="2" id="KW-0378">Hydrolase</keyword>
<dbReference type="PANTHER" id="PTHR23422:SF9">
    <property type="entry name" value="ZN-DEPENDENT HYDROLASE"/>
    <property type="match status" value="1"/>
</dbReference>
<dbReference type="EnsemblPlants" id="KRH18624">
    <property type="protein sequence ID" value="KRH18624"/>
    <property type="gene ID" value="GLYMA_13G072300"/>
</dbReference>
<evidence type="ECO:0000313" key="3">
    <source>
        <dbReference type="EMBL" id="KRH18624.1"/>
    </source>
</evidence>
<organism evidence="3">
    <name type="scientific">Glycine max</name>
    <name type="common">Soybean</name>
    <name type="synonym">Glycine hispida</name>
    <dbReference type="NCBI Taxonomy" id="3847"/>
    <lineage>
        <taxon>Eukaryota</taxon>
        <taxon>Viridiplantae</taxon>
        <taxon>Streptophyta</taxon>
        <taxon>Embryophyta</taxon>
        <taxon>Tracheophyta</taxon>
        <taxon>Spermatophyta</taxon>
        <taxon>Magnoliopsida</taxon>
        <taxon>eudicotyledons</taxon>
        <taxon>Gunneridae</taxon>
        <taxon>Pentapetalae</taxon>
        <taxon>rosids</taxon>
        <taxon>fabids</taxon>
        <taxon>Fabales</taxon>
        <taxon>Fabaceae</taxon>
        <taxon>Papilionoideae</taxon>
        <taxon>50 kb inversion clade</taxon>
        <taxon>NPAAA clade</taxon>
        <taxon>indigoferoid/millettioid clade</taxon>
        <taxon>Phaseoleae</taxon>
        <taxon>Glycine</taxon>
        <taxon>Glycine subgen. Soja</taxon>
    </lineage>
</organism>
<dbReference type="PaxDb" id="3847-GLYMA13G04190.1"/>
<accession>I1LWC8</accession>
<dbReference type="eggNOG" id="ENOG502QT89">
    <property type="taxonomic scope" value="Eukaryota"/>
</dbReference>
<dbReference type="Gramene" id="KRH18624">
    <property type="protein sequence ID" value="KRH18624"/>
    <property type="gene ID" value="GLYMA_13G072300"/>
</dbReference>
<dbReference type="SMR" id="I1LWC8"/>
<evidence type="ECO:0000256" key="2">
    <source>
        <dbReference type="ARBA" id="ARBA00022801"/>
    </source>
</evidence>
<name>I1LWC8_SOYBN</name>
<dbReference type="EMBL" id="CM000846">
    <property type="protein sequence ID" value="KRH18624.1"/>
    <property type="molecule type" value="Genomic_DNA"/>
</dbReference>
<dbReference type="OMA" id="PIFHIAD"/>
<dbReference type="InParanoid" id="I1LWC8"/>
<dbReference type="PANTHER" id="PTHR23422">
    <property type="entry name" value="DIPEPTIDYL PEPTIDASE III-RELATED"/>
    <property type="match status" value="1"/>
</dbReference>
<sequence>MYVSFLAGCFRSVRFGLEEAHGKGQALQFNWLYEKGAFVWDSEGKVSVDFTKIEGAVESLSREILTIQANGDKETAGLLLLKYCVLTEPLKVALKNLEDIQVPVDVAPTFPIGNKILQ</sequence>
<reference evidence="4" key="2">
    <citation type="submission" date="2018-02" db="UniProtKB">
        <authorList>
            <consortium name="EnsemblPlants"/>
        </authorList>
    </citation>
    <scope>IDENTIFICATION</scope>
    <source>
        <strain evidence="4">Williams 82</strain>
    </source>
</reference>
<evidence type="ECO:0000313" key="5">
    <source>
        <dbReference type="Proteomes" id="UP000008827"/>
    </source>
</evidence>
<dbReference type="GO" id="GO:0046872">
    <property type="term" value="F:metal ion binding"/>
    <property type="evidence" value="ECO:0007669"/>
    <property type="project" value="UniProtKB-KW"/>
</dbReference>
<proteinExistence type="predicted"/>
<dbReference type="GO" id="GO:0016787">
    <property type="term" value="F:hydrolase activity"/>
    <property type="evidence" value="ECO:0007669"/>
    <property type="project" value="UniProtKB-KW"/>
</dbReference>
<gene>
    <name evidence="3" type="ORF">GLYMA_13G072300</name>
</gene>
<dbReference type="STRING" id="3847.I1LWC8"/>
<protein>
    <submittedName>
        <fullName evidence="3 4">Uncharacterized protein</fullName>
    </submittedName>
</protein>
<dbReference type="Proteomes" id="UP000008827">
    <property type="component" value="Chromosome 13"/>
</dbReference>
<dbReference type="HOGENOM" id="CLU_2326970_0_0_1"/>
<reference evidence="3 4" key="1">
    <citation type="journal article" date="2010" name="Nature">
        <title>Genome sequence of the palaeopolyploid soybean.</title>
        <authorList>
            <person name="Schmutz J."/>
            <person name="Cannon S.B."/>
            <person name="Schlueter J."/>
            <person name="Ma J."/>
            <person name="Mitros T."/>
            <person name="Nelson W."/>
            <person name="Hyten D.L."/>
            <person name="Song Q."/>
            <person name="Thelen J.J."/>
            <person name="Cheng J."/>
            <person name="Xu D."/>
            <person name="Hellsten U."/>
            <person name="May G.D."/>
            <person name="Yu Y."/>
            <person name="Sakurai T."/>
            <person name="Umezawa T."/>
            <person name="Bhattacharyya M.K."/>
            <person name="Sandhu D."/>
            <person name="Valliyodan B."/>
            <person name="Lindquist E."/>
            <person name="Peto M."/>
            <person name="Grant D."/>
            <person name="Shu S."/>
            <person name="Goodstein D."/>
            <person name="Barry K."/>
            <person name="Futrell-Griggs M."/>
            <person name="Abernathy B."/>
            <person name="Du J."/>
            <person name="Tian Z."/>
            <person name="Zhu L."/>
            <person name="Gill N."/>
            <person name="Joshi T."/>
            <person name="Libault M."/>
            <person name="Sethuraman A."/>
            <person name="Zhang X.-C."/>
            <person name="Shinozaki K."/>
            <person name="Nguyen H.T."/>
            <person name="Wing R.A."/>
            <person name="Cregan P."/>
            <person name="Specht J."/>
            <person name="Grimwood J."/>
            <person name="Rokhsar D."/>
            <person name="Stacey G."/>
            <person name="Shoemaker R.C."/>
            <person name="Jackson S.A."/>
        </authorList>
    </citation>
    <scope>NUCLEOTIDE SEQUENCE</scope>
    <source>
        <strain evidence="4">cv. Williams 82</strain>
        <tissue evidence="3">Callus</tissue>
    </source>
</reference>
<keyword evidence="5" id="KW-1185">Reference proteome</keyword>
<keyword evidence="1" id="KW-0479">Metal-binding</keyword>
<dbReference type="AlphaFoldDB" id="I1LWC8"/>
<reference evidence="3" key="3">
    <citation type="submission" date="2018-07" db="EMBL/GenBank/DDBJ databases">
        <title>WGS assembly of Glycine max.</title>
        <authorList>
            <person name="Schmutz J."/>
            <person name="Cannon S."/>
            <person name="Schlueter J."/>
            <person name="Ma J."/>
            <person name="Mitros T."/>
            <person name="Nelson W."/>
            <person name="Hyten D."/>
            <person name="Song Q."/>
            <person name="Thelen J."/>
            <person name="Cheng J."/>
            <person name="Xu D."/>
            <person name="Hellsten U."/>
            <person name="May G."/>
            <person name="Yu Y."/>
            <person name="Sakurai T."/>
            <person name="Umezawa T."/>
            <person name="Bhattacharyya M."/>
            <person name="Sandhu D."/>
            <person name="Valliyodan B."/>
            <person name="Lindquist E."/>
            <person name="Peto M."/>
            <person name="Grant D."/>
            <person name="Shu S."/>
            <person name="Goodstein D."/>
            <person name="Barry K."/>
            <person name="Futrell-Griggs M."/>
            <person name="Abernathy B."/>
            <person name="Du J."/>
            <person name="Tian Z."/>
            <person name="Zhu L."/>
            <person name="Gill N."/>
            <person name="Joshi T."/>
            <person name="Libault M."/>
            <person name="Sethuraman A."/>
            <person name="Zhang X."/>
            <person name="Shinozaki K."/>
            <person name="Nguyen H."/>
            <person name="Wing R."/>
            <person name="Cregan P."/>
            <person name="Specht J."/>
            <person name="Grimwood J."/>
            <person name="Rokhsar D."/>
            <person name="Stacey G."/>
            <person name="Shoemaker R."/>
            <person name="Jackson S."/>
        </authorList>
    </citation>
    <scope>NUCLEOTIDE SEQUENCE</scope>
    <source>
        <tissue evidence="3">Callus</tissue>
    </source>
</reference>
<dbReference type="InterPro" id="IPR039461">
    <property type="entry name" value="Peptidase_M49"/>
</dbReference>
<evidence type="ECO:0000256" key="1">
    <source>
        <dbReference type="ARBA" id="ARBA00022723"/>
    </source>
</evidence>
<evidence type="ECO:0000313" key="4">
    <source>
        <dbReference type="EnsemblPlants" id="KRH18624"/>
    </source>
</evidence>